<name>A0A8J6T5I7_9BACT</name>
<dbReference type="Proteomes" id="UP000603545">
    <property type="component" value="Unassembled WGS sequence"/>
</dbReference>
<reference evidence="1 2" key="1">
    <citation type="submission" date="2020-08" db="EMBL/GenBank/DDBJ databases">
        <title>Bridging the membrane lipid divide: bacteria of the FCB group superphylum have the potential to synthesize archaeal ether lipids.</title>
        <authorList>
            <person name="Villanueva L."/>
            <person name="Von Meijenfeldt F.A.B."/>
            <person name="Westbye A.B."/>
            <person name="Yadav S."/>
            <person name="Hopmans E.C."/>
            <person name="Dutilh B.E."/>
            <person name="Sinninghe Damste J.S."/>
        </authorList>
    </citation>
    <scope>NUCLEOTIDE SEQUENCE [LARGE SCALE GENOMIC DNA]</scope>
    <source>
        <strain evidence="1">NIOZ-UU82</strain>
    </source>
</reference>
<protein>
    <submittedName>
        <fullName evidence="1">Uncharacterized protein</fullName>
    </submittedName>
</protein>
<comment type="caution">
    <text evidence="1">The sequence shown here is derived from an EMBL/GenBank/DDBJ whole genome shotgun (WGS) entry which is preliminary data.</text>
</comment>
<dbReference type="EMBL" id="JACNLL010000005">
    <property type="protein sequence ID" value="MBC8198447.1"/>
    <property type="molecule type" value="Genomic_DNA"/>
</dbReference>
<accession>A0A8J6T5I7</accession>
<evidence type="ECO:0000313" key="2">
    <source>
        <dbReference type="Proteomes" id="UP000603545"/>
    </source>
</evidence>
<dbReference type="AlphaFoldDB" id="A0A8J6T5I7"/>
<proteinExistence type="predicted"/>
<organism evidence="1 2">
    <name type="scientific">Candidatus Desulfaltia bathyphila</name>
    <dbReference type="NCBI Taxonomy" id="2841697"/>
    <lineage>
        <taxon>Bacteria</taxon>
        <taxon>Pseudomonadati</taxon>
        <taxon>Thermodesulfobacteriota</taxon>
        <taxon>Desulfobacteria</taxon>
        <taxon>Desulfobacterales</taxon>
        <taxon>Desulfobacterales incertae sedis</taxon>
        <taxon>Candidatus Desulfaltia</taxon>
    </lineage>
</organism>
<gene>
    <name evidence="1" type="ORF">H8E80_00145</name>
</gene>
<evidence type="ECO:0000313" key="1">
    <source>
        <dbReference type="EMBL" id="MBC8198447.1"/>
    </source>
</evidence>
<sequence>MTANVEATAEKIVKEIPIDEIMEALINEYRRRLIRYNMTDEFMRKKYGMTFDKFESSNVVKERKFSWDVESDAMEWEHALEGVRYVEHKLKDVEGHGL</sequence>